<evidence type="ECO:0000313" key="4">
    <source>
        <dbReference type="Proteomes" id="UP000759537"/>
    </source>
</evidence>
<evidence type="ECO:0000256" key="1">
    <source>
        <dbReference type="SAM" id="MobiDB-lite"/>
    </source>
</evidence>
<feature type="region of interest" description="Disordered" evidence="1">
    <location>
        <begin position="223"/>
        <end position="270"/>
    </location>
</feature>
<organism evidence="3 4">
    <name type="scientific">Russula ochroleuca</name>
    <dbReference type="NCBI Taxonomy" id="152965"/>
    <lineage>
        <taxon>Eukaryota</taxon>
        <taxon>Fungi</taxon>
        <taxon>Dikarya</taxon>
        <taxon>Basidiomycota</taxon>
        <taxon>Agaricomycotina</taxon>
        <taxon>Agaricomycetes</taxon>
        <taxon>Russulales</taxon>
        <taxon>Russulaceae</taxon>
        <taxon>Russula</taxon>
    </lineage>
</organism>
<feature type="compositionally biased region" description="Low complexity" evidence="1">
    <location>
        <begin position="610"/>
        <end position="650"/>
    </location>
</feature>
<protein>
    <submittedName>
        <fullName evidence="3">Uncharacterized protein</fullName>
    </submittedName>
</protein>
<keyword evidence="2" id="KW-0472">Membrane</keyword>
<evidence type="ECO:0000256" key="2">
    <source>
        <dbReference type="SAM" id="Phobius"/>
    </source>
</evidence>
<gene>
    <name evidence="3" type="ORF">DFH94DRAFT_685612</name>
</gene>
<feature type="compositionally biased region" description="Low complexity" evidence="1">
    <location>
        <begin position="717"/>
        <end position="732"/>
    </location>
</feature>
<keyword evidence="2" id="KW-0812">Transmembrane</keyword>
<name>A0A9P5MQD2_9AGAM</name>
<comment type="caution">
    <text evidence="3">The sequence shown here is derived from an EMBL/GenBank/DDBJ whole genome shotgun (WGS) entry which is preliminary data.</text>
</comment>
<feature type="compositionally biased region" description="Acidic residues" evidence="1">
    <location>
        <begin position="755"/>
        <end position="764"/>
    </location>
</feature>
<reference evidence="3" key="1">
    <citation type="submission" date="2019-10" db="EMBL/GenBank/DDBJ databases">
        <authorList>
            <consortium name="DOE Joint Genome Institute"/>
            <person name="Kuo A."/>
            <person name="Miyauchi S."/>
            <person name="Kiss E."/>
            <person name="Drula E."/>
            <person name="Kohler A."/>
            <person name="Sanchez-Garcia M."/>
            <person name="Andreopoulos B."/>
            <person name="Barry K.W."/>
            <person name="Bonito G."/>
            <person name="Buee M."/>
            <person name="Carver A."/>
            <person name="Chen C."/>
            <person name="Cichocki N."/>
            <person name="Clum A."/>
            <person name="Culley D."/>
            <person name="Crous P.W."/>
            <person name="Fauchery L."/>
            <person name="Girlanda M."/>
            <person name="Hayes R."/>
            <person name="Keri Z."/>
            <person name="LaButti K."/>
            <person name="Lipzen A."/>
            <person name="Lombard V."/>
            <person name="Magnuson J."/>
            <person name="Maillard F."/>
            <person name="Morin E."/>
            <person name="Murat C."/>
            <person name="Nolan M."/>
            <person name="Ohm R."/>
            <person name="Pangilinan J."/>
            <person name="Pereira M."/>
            <person name="Perotto S."/>
            <person name="Peter M."/>
            <person name="Riley R."/>
            <person name="Sitrit Y."/>
            <person name="Stielow B."/>
            <person name="Szollosi G."/>
            <person name="Zifcakova L."/>
            <person name="Stursova M."/>
            <person name="Spatafora J.W."/>
            <person name="Tedersoo L."/>
            <person name="Vaario L.-M."/>
            <person name="Yamada A."/>
            <person name="Yan M."/>
            <person name="Wang P."/>
            <person name="Xu J."/>
            <person name="Bruns T."/>
            <person name="Baldrian P."/>
            <person name="Vilgalys R."/>
            <person name="Henrissat B."/>
            <person name="Grigoriev I.V."/>
            <person name="Hibbett D."/>
            <person name="Nagy L.G."/>
            <person name="Martin F.M."/>
        </authorList>
    </citation>
    <scope>NUCLEOTIDE SEQUENCE</scope>
    <source>
        <strain evidence="3">Prilba</strain>
    </source>
</reference>
<feature type="compositionally biased region" description="Polar residues" evidence="1">
    <location>
        <begin position="366"/>
        <end position="382"/>
    </location>
</feature>
<feature type="region of interest" description="Disordered" evidence="1">
    <location>
        <begin position="601"/>
        <end position="702"/>
    </location>
</feature>
<feature type="compositionally biased region" description="Pro residues" evidence="1">
    <location>
        <begin position="506"/>
        <end position="528"/>
    </location>
</feature>
<feature type="region of interest" description="Disordered" evidence="1">
    <location>
        <begin position="438"/>
        <end position="538"/>
    </location>
</feature>
<feature type="region of interest" description="Disordered" evidence="1">
    <location>
        <begin position="717"/>
        <end position="778"/>
    </location>
</feature>
<feature type="compositionally biased region" description="Pro residues" evidence="1">
    <location>
        <begin position="291"/>
        <end position="300"/>
    </location>
</feature>
<dbReference type="AlphaFoldDB" id="A0A9P5MQD2"/>
<feature type="region of interest" description="Disordered" evidence="1">
    <location>
        <begin position="69"/>
        <end position="109"/>
    </location>
</feature>
<feature type="region of interest" description="Disordered" evidence="1">
    <location>
        <begin position="366"/>
        <end position="396"/>
    </location>
</feature>
<sequence>MTAPTQALPPWLSDSTSLATNAAGEPTSTFTTVVNLPLTYFGPSIPLGSDSVWVFGVITVSTIATPTPASALPTTTSSSPSSAFITSLTSTSTTSPPSTSPTTPSSFPSSVSHSILSSSAINGESSSHAHHAGVIVGSVLGSVIGSLLLLFALIWFMRKRLGGQRRPGHPPEPPMSQVMWMWHDVRRGDDDQEVDLDAQLHSPDYASPQSSGDERDAFLRRSRDVSPGARATAPTPRFVDVPRSSHDSSSPAGVALASGSKAGAPSPGQRHIIPRKQLAEASFPEEAEPGPDAPLLPPPAVNLDASHGSRRSLLPSERSMTPGNDPESALVYTAQRVQVSTSTHSSAGTTWAEGIGMPSILRRSWLNPTRRSGTPTTASPKSSFVGRQLTDSELEAGRNLRSDLGYREAARPLSGVSMMSSGSARSGNTVFYDAQSREDLASTPSPVAPLPQGAASTGRNGPAGPSPLSAEPLRAASESEEHPVYQPSQPDNRKPDDDVVDYLDIPAPPPASPFAPAPSPNRLSPPPGLDFYDSDPAALPSLDISDAINPELLEDEPPAAGESWRQMAQGLPGLHDRRMTFGLVPSTIVYPREQTVSELGSLHSMRSRLSPHSALSASGSAPASNSNSAHSRGVTASSLKSLTHSSSVSSIDRRLARRSPGEVSPPLSATGRHGHRRSHSSVLPRSQSPSQPHNGLGDSFAHPQPLVQHMTATSITTTGTTGSSVTTHTSMTDPITGEVTRLSHPSWTGGRDFDLLPEESEPSGEDVPTLWGGGWSSPGHLRILQNRVAGRESPSGRA</sequence>
<dbReference type="Proteomes" id="UP000759537">
    <property type="component" value="Unassembled WGS sequence"/>
</dbReference>
<reference evidence="3" key="2">
    <citation type="journal article" date="2020" name="Nat. Commun.">
        <title>Large-scale genome sequencing of mycorrhizal fungi provides insights into the early evolution of symbiotic traits.</title>
        <authorList>
            <person name="Miyauchi S."/>
            <person name="Kiss E."/>
            <person name="Kuo A."/>
            <person name="Drula E."/>
            <person name="Kohler A."/>
            <person name="Sanchez-Garcia M."/>
            <person name="Morin E."/>
            <person name="Andreopoulos B."/>
            <person name="Barry K.W."/>
            <person name="Bonito G."/>
            <person name="Buee M."/>
            <person name="Carver A."/>
            <person name="Chen C."/>
            <person name="Cichocki N."/>
            <person name="Clum A."/>
            <person name="Culley D."/>
            <person name="Crous P.W."/>
            <person name="Fauchery L."/>
            <person name="Girlanda M."/>
            <person name="Hayes R.D."/>
            <person name="Keri Z."/>
            <person name="LaButti K."/>
            <person name="Lipzen A."/>
            <person name="Lombard V."/>
            <person name="Magnuson J."/>
            <person name="Maillard F."/>
            <person name="Murat C."/>
            <person name="Nolan M."/>
            <person name="Ohm R.A."/>
            <person name="Pangilinan J."/>
            <person name="Pereira M.F."/>
            <person name="Perotto S."/>
            <person name="Peter M."/>
            <person name="Pfister S."/>
            <person name="Riley R."/>
            <person name="Sitrit Y."/>
            <person name="Stielow J.B."/>
            <person name="Szollosi G."/>
            <person name="Zifcakova L."/>
            <person name="Stursova M."/>
            <person name="Spatafora J.W."/>
            <person name="Tedersoo L."/>
            <person name="Vaario L.M."/>
            <person name="Yamada A."/>
            <person name="Yan M."/>
            <person name="Wang P."/>
            <person name="Xu J."/>
            <person name="Bruns T."/>
            <person name="Baldrian P."/>
            <person name="Vilgalys R."/>
            <person name="Dunand C."/>
            <person name="Henrissat B."/>
            <person name="Grigoriev I.V."/>
            <person name="Hibbett D."/>
            <person name="Nagy L.G."/>
            <person name="Martin F.M."/>
        </authorList>
    </citation>
    <scope>NUCLEOTIDE SEQUENCE</scope>
    <source>
        <strain evidence="3">Prilba</strain>
    </source>
</reference>
<dbReference type="EMBL" id="WHVB01000032">
    <property type="protein sequence ID" value="KAF8468488.1"/>
    <property type="molecule type" value="Genomic_DNA"/>
</dbReference>
<evidence type="ECO:0000313" key="3">
    <source>
        <dbReference type="EMBL" id="KAF8468488.1"/>
    </source>
</evidence>
<feature type="region of interest" description="Disordered" evidence="1">
    <location>
        <begin position="282"/>
        <end position="327"/>
    </location>
</feature>
<proteinExistence type="predicted"/>
<feature type="transmembrane region" description="Helical" evidence="2">
    <location>
        <begin position="132"/>
        <end position="156"/>
    </location>
</feature>
<keyword evidence="4" id="KW-1185">Reference proteome</keyword>
<feature type="compositionally biased region" description="Polar residues" evidence="1">
    <location>
        <begin position="680"/>
        <end position="693"/>
    </location>
</feature>
<dbReference type="OrthoDB" id="2563978at2759"/>
<accession>A0A9P5MQD2</accession>
<keyword evidence="2" id="KW-1133">Transmembrane helix</keyword>